<gene>
    <name evidence="1" type="ORF">SAMN05660350_02200</name>
</gene>
<dbReference type="Proteomes" id="UP000184428">
    <property type="component" value="Unassembled WGS sequence"/>
</dbReference>
<protein>
    <submittedName>
        <fullName evidence="1">Uncharacterized protein</fullName>
    </submittedName>
</protein>
<accession>A0A1M7TUQ6</accession>
<name>A0A1M7TUQ6_9ACTN</name>
<proteinExistence type="predicted"/>
<sequence>MTDRTGSTDIPGGVSREGALRRVLPMGLAVRATPSARPPDTTAEVTVKKVLTWLALAFVVFYVISAPEDSADFVRTAGQALGNAASSLASFFDSLA</sequence>
<reference evidence="1 2" key="1">
    <citation type="submission" date="2016-12" db="EMBL/GenBank/DDBJ databases">
        <authorList>
            <person name="Song W.-J."/>
            <person name="Kurnit D.M."/>
        </authorList>
    </citation>
    <scope>NUCLEOTIDE SEQUENCE [LARGE SCALE GENOMIC DNA]</scope>
    <source>
        <strain evidence="1 2">DSM 43162</strain>
    </source>
</reference>
<organism evidence="1 2">
    <name type="scientific">Geodermatophilus obscurus</name>
    <dbReference type="NCBI Taxonomy" id="1861"/>
    <lineage>
        <taxon>Bacteria</taxon>
        <taxon>Bacillati</taxon>
        <taxon>Actinomycetota</taxon>
        <taxon>Actinomycetes</taxon>
        <taxon>Geodermatophilales</taxon>
        <taxon>Geodermatophilaceae</taxon>
        <taxon>Geodermatophilus</taxon>
    </lineage>
</organism>
<dbReference type="AlphaFoldDB" id="A0A1M7TUQ6"/>
<dbReference type="EMBL" id="FRDM01000009">
    <property type="protein sequence ID" value="SHN74426.1"/>
    <property type="molecule type" value="Genomic_DNA"/>
</dbReference>
<evidence type="ECO:0000313" key="1">
    <source>
        <dbReference type="EMBL" id="SHN74426.1"/>
    </source>
</evidence>
<evidence type="ECO:0000313" key="2">
    <source>
        <dbReference type="Proteomes" id="UP000184428"/>
    </source>
</evidence>